<dbReference type="EMBL" id="MLJW01003157">
    <property type="protein sequence ID" value="OIQ72711.1"/>
    <property type="molecule type" value="Genomic_DNA"/>
</dbReference>
<dbReference type="AlphaFoldDB" id="A0A1J5PY26"/>
<comment type="caution">
    <text evidence="1">The sequence shown here is derived from an EMBL/GenBank/DDBJ whole genome shotgun (WGS) entry which is preliminary data.</text>
</comment>
<proteinExistence type="predicted"/>
<protein>
    <submittedName>
        <fullName evidence="1">Uncharacterized protein</fullName>
    </submittedName>
</protein>
<reference evidence="1" key="1">
    <citation type="submission" date="2016-10" db="EMBL/GenBank/DDBJ databases">
        <title>Sequence of Gallionella enrichment culture.</title>
        <authorList>
            <person name="Poehlein A."/>
            <person name="Muehling M."/>
            <person name="Daniel R."/>
        </authorList>
    </citation>
    <scope>NUCLEOTIDE SEQUENCE</scope>
</reference>
<evidence type="ECO:0000313" key="1">
    <source>
        <dbReference type="EMBL" id="OIQ72711.1"/>
    </source>
</evidence>
<organism evidence="1">
    <name type="scientific">mine drainage metagenome</name>
    <dbReference type="NCBI Taxonomy" id="410659"/>
    <lineage>
        <taxon>unclassified sequences</taxon>
        <taxon>metagenomes</taxon>
        <taxon>ecological metagenomes</taxon>
    </lineage>
</organism>
<name>A0A1J5PY26_9ZZZZ</name>
<sequence length="57" mass="6115">MGSQASGDTGRKICTIGLMAAWTNRDDPARIPKGTAITVANKKPAKTVFRLVRICAR</sequence>
<gene>
    <name evidence="1" type="ORF">GALL_456590</name>
</gene>
<accession>A0A1J5PY26</accession>